<dbReference type="PANTHER" id="PTHR40124:SF1">
    <property type="entry name" value="DISAGGREGATASE RELATED REPEAT PROTEIN"/>
    <property type="match status" value="1"/>
</dbReference>
<protein>
    <recommendedName>
        <fullName evidence="3">Polysaccharide lyase 14 domain-containing protein</fullName>
    </recommendedName>
</protein>
<proteinExistence type="predicted"/>
<gene>
    <name evidence="4" type="ORF">R3P38DRAFT_610178</name>
</gene>
<feature type="region of interest" description="Disordered" evidence="1">
    <location>
        <begin position="134"/>
        <end position="153"/>
    </location>
</feature>
<keyword evidence="5" id="KW-1185">Reference proteome</keyword>
<keyword evidence="2" id="KW-0732">Signal</keyword>
<dbReference type="EMBL" id="JAWWNJ010000019">
    <property type="protein sequence ID" value="KAK7035914.1"/>
    <property type="molecule type" value="Genomic_DNA"/>
</dbReference>
<evidence type="ECO:0000259" key="3">
    <source>
        <dbReference type="Pfam" id="PF21294"/>
    </source>
</evidence>
<feature type="compositionally biased region" description="Low complexity" evidence="1">
    <location>
        <begin position="401"/>
        <end position="412"/>
    </location>
</feature>
<sequence>MIGLGVLALSTLCGLVFSVPVPDEDTTVSPPLADSASHTIETLDAVDTLLLDPDHIVVLPPISLPALIPPPIIMPADPGSVLYPLLSIGPAVSFFPAIPLEQPPTTTTTITVPVPASAPSIITDTVTVYLPAASAPTPSSTTTPAPKPSGAKAAWAAPSQIGDLSDFNITAFPAGQQNLHLATGIPASATTPAKPLINLPLLPDLLPTLTPKSDYKAWNNASDAVLRLLYPAHSANPAAKPVGGAEFYATPLDLADAQVVEMTYSVFFPAGFTWVKGGKLPGLFGGRAGCSGGDAATDCFSTRLMWRHKGAGELYLYAPKDKQTLALCADPQSVCDADYGLSVGRGSFNWRIGGWTTVTQLVRLNTPGKQDGGFALYVDGERKIHREDIYYRGAVSGATKTTTTVSSSSMSSGDDDDDDPLGFGTLLPGLLGGLGQRRRTPVDGDMQGLSIFPMPTFTTPPTSDAPVPELPQSTVGVQSDVAPLQQWAVQLAPVAAQTDFTVPPPTSDAMNTSTTTTTTTVILYPTLLPVYNFAAAPKTAVGFVGIFFSTFFGGHGTDWETPRDQYVWFKDFALVLYQ</sequence>
<feature type="domain" description="Polysaccharide lyase 14" evidence="3">
    <location>
        <begin position="537"/>
        <end position="572"/>
    </location>
</feature>
<evidence type="ECO:0000256" key="1">
    <source>
        <dbReference type="SAM" id="MobiDB-lite"/>
    </source>
</evidence>
<feature type="signal peptide" evidence="2">
    <location>
        <begin position="1"/>
        <end position="18"/>
    </location>
</feature>
<feature type="domain" description="Polysaccharide lyase 14" evidence="3">
    <location>
        <begin position="220"/>
        <end position="399"/>
    </location>
</feature>
<evidence type="ECO:0000313" key="5">
    <source>
        <dbReference type="Proteomes" id="UP001362999"/>
    </source>
</evidence>
<evidence type="ECO:0000313" key="4">
    <source>
        <dbReference type="EMBL" id="KAK7035914.1"/>
    </source>
</evidence>
<evidence type="ECO:0000256" key="2">
    <source>
        <dbReference type="SAM" id="SignalP"/>
    </source>
</evidence>
<reference evidence="4 5" key="1">
    <citation type="journal article" date="2024" name="J Genomics">
        <title>Draft genome sequencing and assembly of Favolaschia claudopus CIRM-BRFM 2984 isolated from oak limbs.</title>
        <authorList>
            <person name="Navarro D."/>
            <person name="Drula E."/>
            <person name="Chaduli D."/>
            <person name="Cazenave R."/>
            <person name="Ahrendt S."/>
            <person name="Wang J."/>
            <person name="Lipzen A."/>
            <person name="Daum C."/>
            <person name="Barry K."/>
            <person name="Grigoriev I.V."/>
            <person name="Favel A."/>
            <person name="Rosso M.N."/>
            <person name="Martin F."/>
        </authorList>
    </citation>
    <scope>NUCLEOTIDE SEQUENCE [LARGE SCALE GENOMIC DNA]</scope>
    <source>
        <strain evidence="4 5">CIRM-BRFM 2984</strain>
    </source>
</reference>
<dbReference type="InterPro" id="IPR048958">
    <property type="entry name" value="Polysacc_lyase_14"/>
</dbReference>
<dbReference type="Gene3D" id="2.60.120.200">
    <property type="match status" value="2"/>
</dbReference>
<dbReference type="Proteomes" id="UP001362999">
    <property type="component" value="Unassembled WGS sequence"/>
</dbReference>
<name>A0AAW0CAW3_9AGAR</name>
<dbReference type="Pfam" id="PF21294">
    <property type="entry name" value="Polysacc_lyase_14"/>
    <property type="match status" value="2"/>
</dbReference>
<dbReference type="PANTHER" id="PTHR40124">
    <property type="match status" value="1"/>
</dbReference>
<feature type="chain" id="PRO_5043564363" description="Polysaccharide lyase 14 domain-containing protein" evidence="2">
    <location>
        <begin position="19"/>
        <end position="578"/>
    </location>
</feature>
<feature type="region of interest" description="Disordered" evidence="1">
    <location>
        <begin position="401"/>
        <end position="420"/>
    </location>
</feature>
<comment type="caution">
    <text evidence="4">The sequence shown here is derived from an EMBL/GenBank/DDBJ whole genome shotgun (WGS) entry which is preliminary data.</text>
</comment>
<organism evidence="4 5">
    <name type="scientific">Favolaschia claudopus</name>
    <dbReference type="NCBI Taxonomy" id="2862362"/>
    <lineage>
        <taxon>Eukaryota</taxon>
        <taxon>Fungi</taxon>
        <taxon>Dikarya</taxon>
        <taxon>Basidiomycota</taxon>
        <taxon>Agaricomycotina</taxon>
        <taxon>Agaricomycetes</taxon>
        <taxon>Agaricomycetidae</taxon>
        <taxon>Agaricales</taxon>
        <taxon>Marasmiineae</taxon>
        <taxon>Mycenaceae</taxon>
        <taxon>Favolaschia</taxon>
    </lineage>
</organism>
<accession>A0AAW0CAW3</accession>
<dbReference type="AlphaFoldDB" id="A0AAW0CAW3"/>